<dbReference type="UniPathway" id="UPA00124"/>
<evidence type="ECO:0000256" key="2">
    <source>
        <dbReference type="ARBA" id="ARBA00010944"/>
    </source>
</evidence>
<dbReference type="PATRIC" id="fig|316.101.peg.2327"/>
<evidence type="ECO:0000256" key="3">
    <source>
        <dbReference type="ARBA" id="ARBA00012929"/>
    </source>
</evidence>
<organism evidence="8 9">
    <name type="scientific">Stutzerimonas stutzeri</name>
    <name type="common">Pseudomonas stutzeri</name>
    <dbReference type="NCBI Taxonomy" id="316"/>
    <lineage>
        <taxon>Bacteria</taxon>
        <taxon>Pseudomonadati</taxon>
        <taxon>Pseudomonadota</taxon>
        <taxon>Gammaproteobacteria</taxon>
        <taxon>Pseudomonadales</taxon>
        <taxon>Pseudomonadaceae</taxon>
        <taxon>Stutzerimonas</taxon>
    </lineage>
</organism>
<dbReference type="InterPro" id="IPR029903">
    <property type="entry name" value="RmlD-like-bd"/>
</dbReference>
<dbReference type="Proteomes" id="UP000032487">
    <property type="component" value="Unassembled WGS sequence"/>
</dbReference>
<evidence type="ECO:0000256" key="1">
    <source>
        <dbReference type="ARBA" id="ARBA00004781"/>
    </source>
</evidence>
<evidence type="ECO:0000256" key="5">
    <source>
        <dbReference type="ARBA" id="ARBA00048200"/>
    </source>
</evidence>
<dbReference type="PANTHER" id="PTHR10491:SF4">
    <property type="entry name" value="METHIONINE ADENOSYLTRANSFERASE 2 SUBUNIT BETA"/>
    <property type="match status" value="1"/>
</dbReference>
<dbReference type="EC" id="1.1.1.133" evidence="3 6"/>
<keyword evidence="6" id="KW-0521">NADP</keyword>
<reference evidence="8 9" key="1">
    <citation type="submission" date="2015-02" db="EMBL/GenBank/DDBJ databases">
        <title>Draft genome sequence of Pseudomonas stutzeri NT0128 isolated from wheat (Triticum turgidum) rhizosphere.</title>
        <authorList>
            <person name="Tovi N."/>
            <person name="Frenk S."/>
            <person name="Hadar Y."/>
            <person name="Minz D."/>
        </authorList>
    </citation>
    <scope>NUCLEOTIDE SEQUENCE [LARGE SCALE GENOMIC DNA]</scope>
    <source>
        <strain evidence="8 9">NT0128</strain>
    </source>
</reference>
<dbReference type="Gene3D" id="3.90.25.10">
    <property type="entry name" value="UDP-galactose 4-epimerase, domain 1"/>
    <property type="match status" value="1"/>
</dbReference>
<proteinExistence type="inferred from homology"/>
<comment type="caution">
    <text evidence="8">The sequence shown here is derived from an EMBL/GenBank/DDBJ whole genome shotgun (WGS) entry which is preliminary data.</text>
</comment>
<dbReference type="UniPathway" id="UPA00281"/>
<comment type="cofactor">
    <cofactor evidence="6">
        <name>Mg(2+)</name>
        <dbReference type="ChEBI" id="CHEBI:18420"/>
    </cofactor>
    <text evidence="6">Binds 1 Mg(2+) ion per monomer.</text>
</comment>
<dbReference type="CDD" id="cd05254">
    <property type="entry name" value="dTDP_HR_like_SDR_e"/>
    <property type="match status" value="1"/>
</dbReference>
<evidence type="ECO:0000256" key="4">
    <source>
        <dbReference type="ARBA" id="ARBA00017099"/>
    </source>
</evidence>
<comment type="function">
    <text evidence="6">Catalyzes the reduction of dTDP-6-deoxy-L-lyxo-4-hexulose to yield dTDP-L-rhamnose.</text>
</comment>
<dbReference type="AlphaFoldDB" id="A0A0D9AG69"/>
<feature type="domain" description="RmlD-like substrate binding" evidence="7">
    <location>
        <begin position="1"/>
        <end position="290"/>
    </location>
</feature>
<evidence type="ECO:0000259" key="7">
    <source>
        <dbReference type="Pfam" id="PF04321"/>
    </source>
</evidence>
<protein>
    <recommendedName>
        <fullName evidence="4 6">dTDP-4-dehydrorhamnose reductase</fullName>
        <ecNumber evidence="3 6">1.1.1.133</ecNumber>
    </recommendedName>
</protein>
<dbReference type="SUPFAM" id="SSF51735">
    <property type="entry name" value="NAD(P)-binding Rossmann-fold domains"/>
    <property type="match status" value="1"/>
</dbReference>
<dbReference type="PANTHER" id="PTHR10491">
    <property type="entry name" value="DTDP-4-DEHYDRORHAMNOSE REDUCTASE"/>
    <property type="match status" value="1"/>
</dbReference>
<evidence type="ECO:0000256" key="6">
    <source>
        <dbReference type="RuleBase" id="RU364082"/>
    </source>
</evidence>
<comment type="similarity">
    <text evidence="2 6">Belongs to the dTDP-4-dehydrorhamnose reductase family.</text>
</comment>
<comment type="pathway">
    <text evidence="1 6">Carbohydrate biosynthesis; dTDP-L-rhamnose biosynthesis.</text>
</comment>
<sequence length="308" mass="33314">MRILVCGAGGQVGHELVDRAHAYGLEALGMTRAQLDITDADQIAGVVDQLKPGLIINAAAYTHVDNAETHSEQAYAVNRDGAARLAEAARRLAIPLLHISTDYVFSGEAREPYREEDQVSPTGVYGASKLAGEAAIQAVLNEHLILRTSWVYGAHGHNFVKTMLRLAHQRDSLSVVADQFGCPTQAGGIADVLLQLAQRYSREGTLAWGLYHYSGRSPCTWFDFAVEIFRQAEAKGMLAKQPQVSSITTAQYPTPARRPAWSVLDCGKFEATFGIDTHDWRDDLSVVLDVLAAGETGTAAGTVQHSQA</sequence>
<name>A0A0D9AG69_STUST</name>
<dbReference type="RefSeq" id="WP_045163452.1">
    <property type="nucleotide sequence ID" value="NZ_JYHV01000034.1"/>
</dbReference>
<dbReference type="EMBL" id="JYHV01000034">
    <property type="protein sequence ID" value="KJH80003.1"/>
    <property type="molecule type" value="Genomic_DNA"/>
</dbReference>
<dbReference type="InterPro" id="IPR036291">
    <property type="entry name" value="NAD(P)-bd_dom_sf"/>
</dbReference>
<gene>
    <name evidence="8" type="ORF">UF78_17265</name>
</gene>
<dbReference type="GO" id="GO:0008831">
    <property type="term" value="F:dTDP-4-dehydrorhamnose reductase activity"/>
    <property type="evidence" value="ECO:0007669"/>
    <property type="project" value="UniProtKB-EC"/>
</dbReference>
<dbReference type="Pfam" id="PF04321">
    <property type="entry name" value="RmlD_sub_bind"/>
    <property type="match status" value="1"/>
</dbReference>
<evidence type="ECO:0000313" key="9">
    <source>
        <dbReference type="Proteomes" id="UP000032487"/>
    </source>
</evidence>
<dbReference type="GO" id="GO:0009243">
    <property type="term" value="P:O antigen biosynthetic process"/>
    <property type="evidence" value="ECO:0007669"/>
    <property type="project" value="UniProtKB-UniPathway"/>
</dbReference>
<keyword evidence="6" id="KW-0560">Oxidoreductase</keyword>
<dbReference type="Gene3D" id="3.40.50.720">
    <property type="entry name" value="NAD(P)-binding Rossmann-like Domain"/>
    <property type="match status" value="1"/>
</dbReference>
<dbReference type="OrthoDB" id="9803892at2"/>
<comment type="catalytic activity">
    <reaction evidence="5 6">
        <text>dTDP-beta-L-rhamnose + NADP(+) = dTDP-4-dehydro-beta-L-rhamnose + NADPH + H(+)</text>
        <dbReference type="Rhea" id="RHEA:21796"/>
        <dbReference type="ChEBI" id="CHEBI:15378"/>
        <dbReference type="ChEBI" id="CHEBI:57510"/>
        <dbReference type="ChEBI" id="CHEBI:57783"/>
        <dbReference type="ChEBI" id="CHEBI:58349"/>
        <dbReference type="ChEBI" id="CHEBI:62830"/>
        <dbReference type="EC" id="1.1.1.133"/>
    </reaction>
</comment>
<dbReference type="NCBIfam" id="TIGR01214">
    <property type="entry name" value="rmlD"/>
    <property type="match status" value="1"/>
</dbReference>
<accession>A0A0D9AG69</accession>
<evidence type="ECO:0000313" key="8">
    <source>
        <dbReference type="EMBL" id="KJH80003.1"/>
    </source>
</evidence>
<dbReference type="GO" id="GO:0019305">
    <property type="term" value="P:dTDP-rhamnose biosynthetic process"/>
    <property type="evidence" value="ECO:0007669"/>
    <property type="project" value="UniProtKB-UniPathway"/>
</dbReference>
<dbReference type="InterPro" id="IPR005913">
    <property type="entry name" value="dTDP_dehydrorham_reduct"/>
</dbReference>